<dbReference type="Gene3D" id="6.10.140.1750">
    <property type="match status" value="1"/>
</dbReference>
<feature type="repeat" description="RPEL" evidence="4">
    <location>
        <begin position="165"/>
        <end position="190"/>
    </location>
</feature>
<evidence type="ECO:0008006" key="8">
    <source>
        <dbReference type="Google" id="ProtNLM"/>
    </source>
</evidence>
<dbReference type="PANTHER" id="PTHR12751:SF18">
    <property type="entry name" value="PHOSPHATASE AND ACTIN REGULATOR 1"/>
    <property type="match status" value="1"/>
</dbReference>
<accession>A0A8S1CZU5</accession>
<evidence type="ECO:0000256" key="3">
    <source>
        <dbReference type="ARBA" id="ARBA00023203"/>
    </source>
</evidence>
<feature type="compositionally biased region" description="Polar residues" evidence="5">
    <location>
        <begin position="217"/>
        <end position="228"/>
    </location>
</feature>
<proteinExistence type="inferred from homology"/>
<feature type="region of interest" description="Disordered" evidence="5">
    <location>
        <begin position="201"/>
        <end position="245"/>
    </location>
</feature>
<feature type="repeat" description="RPEL" evidence="4">
    <location>
        <begin position="677"/>
        <end position="702"/>
    </location>
</feature>
<dbReference type="PANTHER" id="PTHR12751">
    <property type="entry name" value="PHOSPHATASE AND ACTIN REGULATOR PHACTR"/>
    <property type="match status" value="1"/>
</dbReference>
<name>A0A8S1CZU5_9INSE</name>
<evidence type="ECO:0000313" key="6">
    <source>
        <dbReference type="EMBL" id="CAB3373579.1"/>
    </source>
</evidence>
<keyword evidence="3" id="KW-0009">Actin-binding</keyword>
<dbReference type="GO" id="GO:0030036">
    <property type="term" value="P:actin cytoskeleton organization"/>
    <property type="evidence" value="ECO:0007669"/>
    <property type="project" value="TreeGrafter"/>
</dbReference>
<dbReference type="Proteomes" id="UP000494165">
    <property type="component" value="Unassembled WGS sequence"/>
</dbReference>
<reference evidence="6 7" key="1">
    <citation type="submission" date="2020-04" db="EMBL/GenBank/DDBJ databases">
        <authorList>
            <person name="Alioto T."/>
            <person name="Alioto T."/>
            <person name="Gomez Garrido J."/>
        </authorList>
    </citation>
    <scope>NUCLEOTIDE SEQUENCE [LARGE SCALE GENOMIC DNA]</scope>
</reference>
<feature type="region of interest" description="Disordered" evidence="5">
    <location>
        <begin position="99"/>
        <end position="137"/>
    </location>
</feature>
<feature type="region of interest" description="Disordered" evidence="5">
    <location>
        <begin position="387"/>
        <end position="409"/>
    </location>
</feature>
<dbReference type="Gene3D" id="6.10.140.2130">
    <property type="match status" value="2"/>
</dbReference>
<sequence length="758" mass="84268">MVRRIPNIVLVALQKCKMAEKENMTDEVEAQSVVCDNSIFNSTLSPKTSHSVEGLSSELKEPSPNDTARSKNGTSQLNFQEKRQIIASSLSLTDFISARSKSNTSTPENKKMNGGGPVRTGSLGSAKARTPPVERKSKLSALGRLFKPWKWRRRKRSEKFEATSKSLERKMSMRAHREELVQKGILLPDSSLDTIDASTEDAHKQIKADDAPEALEDSSSTGPSQLPDSNIPDVMPTLMSEGGMAERPRTLHVTPALKANRKAFEMAAESAAAAGHNSYPASPSNPTVTTVMQTRGGSLNRGTYGLASIAFEAAAAANKAAAAYAANHQHHQQQQLPPMLPSVSSLKPPSTPPPMSYNHAYLTLSQLPEPPIPIMEVGLIPPPAMFSSNSDTPETISEEPMRPLGPNNGIYTMEPINYAEYYEEDSEPNSDDSDKGGTAVDEEEELENEREMAAAKLGLISSASMFHPMQPMLDTSKVEEVPAKEPRFHLLPIKSALKSKDRPQSAVIVANSSGNAVVDAKDSRNSNLIRRPRLRISGGIRVMRSITSDKENARPTQVTVTQTTQQQLQFMLAPSNDSDSDSNGDDHLLNNRLSVRVARKDSLALKIAMRPSRQELIDRNIIPCTSEFERQMNKEAVGARLIRRLSMRPTQEELEERNILKKQSPAEEKQQKEEKKRVLLRKLSFRPTVEELKEKKIIRFNDYIEVTCAQDYDRRADKPWTRLTPKDKAAIRKELNEFKSSEMEVHAQSKHLTRYHRP</sequence>
<organism evidence="6 7">
    <name type="scientific">Cloeon dipterum</name>
    <dbReference type="NCBI Taxonomy" id="197152"/>
    <lineage>
        <taxon>Eukaryota</taxon>
        <taxon>Metazoa</taxon>
        <taxon>Ecdysozoa</taxon>
        <taxon>Arthropoda</taxon>
        <taxon>Hexapoda</taxon>
        <taxon>Insecta</taxon>
        <taxon>Pterygota</taxon>
        <taxon>Palaeoptera</taxon>
        <taxon>Ephemeroptera</taxon>
        <taxon>Pisciforma</taxon>
        <taxon>Baetidae</taxon>
        <taxon>Cloeon</taxon>
    </lineage>
</organism>
<evidence type="ECO:0000256" key="2">
    <source>
        <dbReference type="ARBA" id="ARBA00022737"/>
    </source>
</evidence>
<feature type="repeat" description="RPEL" evidence="4">
    <location>
        <begin position="639"/>
        <end position="664"/>
    </location>
</feature>
<evidence type="ECO:0000313" key="7">
    <source>
        <dbReference type="Proteomes" id="UP000494165"/>
    </source>
</evidence>
<evidence type="ECO:0000256" key="5">
    <source>
        <dbReference type="SAM" id="MobiDB-lite"/>
    </source>
</evidence>
<feature type="region of interest" description="Disordered" evidence="5">
    <location>
        <begin position="423"/>
        <end position="450"/>
    </location>
</feature>
<protein>
    <recommendedName>
        <fullName evidence="8">Phosphatase and actin regulator</fullName>
    </recommendedName>
</protein>
<dbReference type="Pfam" id="PF02755">
    <property type="entry name" value="RPEL"/>
    <property type="match status" value="4"/>
</dbReference>
<keyword evidence="2" id="KW-0677">Repeat</keyword>
<feature type="repeat" description="RPEL" evidence="4">
    <location>
        <begin position="601"/>
        <end position="626"/>
    </location>
</feature>
<evidence type="ECO:0000256" key="4">
    <source>
        <dbReference type="PROSITE-ProRule" id="PRU00401"/>
    </source>
</evidence>
<feature type="compositionally biased region" description="Basic and acidic residues" evidence="5">
    <location>
        <begin position="201"/>
        <end position="210"/>
    </location>
</feature>
<dbReference type="AlphaFoldDB" id="A0A8S1CZU5"/>
<dbReference type="OrthoDB" id="5563016at2759"/>
<dbReference type="EMBL" id="CADEPI010000087">
    <property type="protein sequence ID" value="CAB3373579.1"/>
    <property type="molecule type" value="Genomic_DNA"/>
</dbReference>
<comment type="caution">
    <text evidence="6">The sequence shown here is derived from an EMBL/GenBank/DDBJ whole genome shotgun (WGS) entry which is preliminary data.</text>
</comment>
<gene>
    <name evidence="6" type="ORF">CLODIP_2_CD15049</name>
</gene>
<dbReference type="InterPro" id="IPR004018">
    <property type="entry name" value="RPEL_repeat"/>
</dbReference>
<dbReference type="SMART" id="SM00707">
    <property type="entry name" value="RPEL"/>
    <property type="match status" value="4"/>
</dbReference>
<dbReference type="PROSITE" id="PS51073">
    <property type="entry name" value="RPEL"/>
    <property type="match status" value="4"/>
</dbReference>
<comment type="similarity">
    <text evidence="1">Belongs to the phosphatase and actin regulator family.</text>
</comment>
<evidence type="ECO:0000256" key="1">
    <source>
        <dbReference type="ARBA" id="ARBA00009795"/>
    </source>
</evidence>
<feature type="region of interest" description="Disordered" evidence="5">
    <location>
        <begin position="45"/>
        <end position="79"/>
    </location>
</feature>
<keyword evidence="7" id="KW-1185">Reference proteome</keyword>
<feature type="compositionally biased region" description="Polar residues" evidence="5">
    <location>
        <begin position="64"/>
        <end position="79"/>
    </location>
</feature>
<dbReference type="GO" id="GO:0003779">
    <property type="term" value="F:actin binding"/>
    <property type="evidence" value="ECO:0007669"/>
    <property type="project" value="UniProtKB-KW"/>
</dbReference>